<dbReference type="PANTHER" id="PTHR47964">
    <property type="entry name" value="ATP-DEPENDENT DNA HELICASE HOMOLOG RECG, CHLOROPLASTIC"/>
    <property type="match status" value="1"/>
</dbReference>
<keyword evidence="8" id="KW-0238">DNA-binding</keyword>
<keyword evidence="4 15" id="KW-0227">DNA damage</keyword>
<keyword evidence="6 15" id="KW-0347">Helicase</keyword>
<keyword evidence="5 15" id="KW-0378">Hydrolase</keyword>
<evidence type="ECO:0000256" key="4">
    <source>
        <dbReference type="ARBA" id="ARBA00022763"/>
    </source>
</evidence>
<dbReference type="InterPro" id="IPR045562">
    <property type="entry name" value="RecG_dom3_C"/>
</dbReference>
<dbReference type="Pfam" id="PF17191">
    <property type="entry name" value="RecG_wedge"/>
    <property type="match status" value="1"/>
</dbReference>
<comment type="function">
    <text evidence="15">Plays a critical role in recombination and DNA repair. Helps process Holliday junction intermediates to mature products by catalyzing branch migration. Has replication fork regression activity, unwinds stalled or blocked replication forks to make a HJ that can be resolved. Has a DNA unwinding activity characteristic of a DNA helicase with 3'-5' polarity.</text>
</comment>
<keyword evidence="9 15" id="KW-0233">DNA recombination</keyword>
<dbReference type="CDD" id="cd04488">
    <property type="entry name" value="RecG_wedge_OBF"/>
    <property type="match status" value="1"/>
</dbReference>
<reference evidence="18" key="2">
    <citation type="submission" date="2020-09" db="EMBL/GenBank/DDBJ databases">
        <authorList>
            <person name="Sun Q."/>
            <person name="Zhou Y."/>
        </authorList>
    </citation>
    <scope>NUCLEOTIDE SEQUENCE</scope>
    <source>
        <strain evidence="18">CGMCC 1.15758</strain>
    </source>
</reference>
<comment type="catalytic activity">
    <reaction evidence="14 15">
        <text>ATP + H2O = ADP + phosphate + H(+)</text>
        <dbReference type="Rhea" id="RHEA:13065"/>
        <dbReference type="ChEBI" id="CHEBI:15377"/>
        <dbReference type="ChEBI" id="CHEBI:15378"/>
        <dbReference type="ChEBI" id="CHEBI:30616"/>
        <dbReference type="ChEBI" id="CHEBI:43474"/>
        <dbReference type="ChEBI" id="CHEBI:456216"/>
        <dbReference type="EC" id="5.6.2.4"/>
    </reaction>
</comment>
<dbReference type="NCBIfam" id="NF008165">
    <property type="entry name" value="PRK10917.1-3"/>
    <property type="match status" value="1"/>
</dbReference>
<evidence type="ECO:0000256" key="15">
    <source>
        <dbReference type="RuleBase" id="RU363016"/>
    </source>
</evidence>
<protein>
    <recommendedName>
        <fullName evidence="2 15">ATP-dependent DNA helicase RecG</fullName>
        <ecNumber evidence="13 15">5.6.2.4</ecNumber>
    </recommendedName>
</protein>
<reference evidence="18" key="1">
    <citation type="journal article" date="2014" name="Int. J. Syst. Evol. Microbiol.">
        <title>Complete genome sequence of Corynebacterium casei LMG S-19264T (=DSM 44701T), isolated from a smear-ripened cheese.</title>
        <authorList>
            <consortium name="US DOE Joint Genome Institute (JGI-PGF)"/>
            <person name="Walter F."/>
            <person name="Albersmeier A."/>
            <person name="Kalinowski J."/>
            <person name="Ruckert C."/>
        </authorList>
    </citation>
    <scope>NUCLEOTIDE SEQUENCE</scope>
    <source>
        <strain evidence="18">CGMCC 1.15758</strain>
    </source>
</reference>
<dbReference type="EMBL" id="BMJS01000008">
    <property type="protein sequence ID" value="GGF95031.1"/>
    <property type="molecule type" value="Genomic_DNA"/>
</dbReference>
<evidence type="ECO:0000256" key="10">
    <source>
        <dbReference type="ARBA" id="ARBA00023204"/>
    </source>
</evidence>
<keyword evidence="11" id="KW-0413">Isomerase</keyword>
<dbReference type="RefSeq" id="WP_117001998.1">
    <property type="nucleotide sequence ID" value="NZ_BMJS01000008.1"/>
</dbReference>
<dbReference type="GO" id="GO:0006310">
    <property type="term" value="P:DNA recombination"/>
    <property type="evidence" value="ECO:0007669"/>
    <property type="project" value="UniProtKB-UniRule"/>
</dbReference>
<dbReference type="Pfam" id="PF00271">
    <property type="entry name" value="Helicase_C"/>
    <property type="match status" value="1"/>
</dbReference>
<dbReference type="InterPro" id="IPR027417">
    <property type="entry name" value="P-loop_NTPase"/>
</dbReference>
<feature type="domain" description="Helicase C-terminal" evidence="17">
    <location>
        <begin position="472"/>
        <end position="619"/>
    </location>
</feature>
<proteinExistence type="inferred from homology"/>
<dbReference type="InterPro" id="IPR014001">
    <property type="entry name" value="Helicase_ATP-bd"/>
</dbReference>
<dbReference type="PROSITE" id="PS51194">
    <property type="entry name" value="HELICASE_CTER"/>
    <property type="match status" value="1"/>
</dbReference>
<dbReference type="SUPFAM" id="SSF50249">
    <property type="entry name" value="Nucleic acid-binding proteins"/>
    <property type="match status" value="1"/>
</dbReference>
<dbReference type="EC" id="5.6.2.4" evidence="13 15"/>
<dbReference type="Pfam" id="PF19833">
    <property type="entry name" value="RecG_dom3_C"/>
    <property type="match status" value="1"/>
</dbReference>
<accession>A0A8J3E827</accession>
<dbReference type="NCBIfam" id="NF008163">
    <property type="entry name" value="PRK10917.1-1"/>
    <property type="match status" value="1"/>
</dbReference>
<sequence>MSEDLSSLKGIGKSTLAKLNKANIHTLWDLLLHLPKDYQDRRTITPIGQTVSGQKQQISGFIRQVNINNFGKKHLNCYFSDDTGMCKMHLFKFYPNQTKLLQKGKIIRCFGEINHTHHGIEVIHPEWQIINDQNETLSGEITAIYPTIEGISSTVIHKLIKQIKSSISFKELLPTAILQVHGFMDINSALMDIHFPQNSDFEQSIKRVTHARYRLAIEEMLAHNLNAKKVRLTNQSTPFAKIKIKPKLLDKFISQLPFAPTKAQERVIAEIFADLTKAKPCSRLVQGDVGSGKTIVASACLIQSAANHLQSVMMAPTEILAEQHYHNLSNWLSPFDIPVVFIAQKLTAKERKNALKIIQTQHNCVIVGTHAVFQQSIDYPNLGLVIIDEQHRFGVEQRLALIDKSRSNNWQPHQIVMTATPIPRTLAMTVYGDLDLSIIDELPPNRKPITTSVLNQNKKQTLINKLEAHINANGQAYWVCPLIESSEVLVTLQDAESLFETIKEMLPSARIGLIHGKMKAQEKTLIMQQFKSHELDILVATTVIEVGVDVPNANIMIIDNAERLGLSQLHQLRGRVGRGHKESNCILLYQSPLSLTARKRLELMRQTQDGFIIAEEDLKLRGPGDIFGKNQTGDIQFKVADLSQHQNLFDEVTSIADTLIQHHPQTIEPIIGRWLTKADEYIKA</sequence>
<keyword evidence="19" id="KW-1185">Reference proteome</keyword>
<dbReference type="Pfam" id="PF00270">
    <property type="entry name" value="DEAD"/>
    <property type="match status" value="1"/>
</dbReference>
<evidence type="ECO:0000259" key="17">
    <source>
        <dbReference type="PROSITE" id="PS51194"/>
    </source>
</evidence>
<dbReference type="InterPro" id="IPR004609">
    <property type="entry name" value="ATP-dep_DNA_helicase_RecG"/>
</dbReference>
<keyword evidence="10 15" id="KW-0234">DNA repair</keyword>
<evidence type="ECO:0000256" key="13">
    <source>
        <dbReference type="ARBA" id="ARBA00034808"/>
    </source>
</evidence>
<dbReference type="InterPro" id="IPR047112">
    <property type="entry name" value="RecG/Mfd"/>
</dbReference>
<dbReference type="SMART" id="SM00490">
    <property type="entry name" value="HELICc"/>
    <property type="match status" value="1"/>
</dbReference>
<dbReference type="NCBIfam" id="TIGR00643">
    <property type="entry name" value="recG"/>
    <property type="match status" value="1"/>
</dbReference>
<gene>
    <name evidence="18" type="primary">recG</name>
    <name evidence="18" type="ORF">GCM10010995_10300</name>
</gene>
<dbReference type="InterPro" id="IPR011545">
    <property type="entry name" value="DEAD/DEAH_box_helicase_dom"/>
</dbReference>
<evidence type="ECO:0000256" key="3">
    <source>
        <dbReference type="ARBA" id="ARBA00022741"/>
    </source>
</evidence>
<dbReference type="CDD" id="cd17992">
    <property type="entry name" value="DEXHc_RecG"/>
    <property type="match status" value="1"/>
</dbReference>
<dbReference type="InterPro" id="IPR033454">
    <property type="entry name" value="RecG_wedge"/>
</dbReference>
<dbReference type="SMART" id="SM00487">
    <property type="entry name" value="DEXDc"/>
    <property type="match status" value="1"/>
</dbReference>
<evidence type="ECO:0000256" key="6">
    <source>
        <dbReference type="ARBA" id="ARBA00022806"/>
    </source>
</evidence>
<evidence type="ECO:0000313" key="18">
    <source>
        <dbReference type="EMBL" id="GGF95031.1"/>
    </source>
</evidence>
<dbReference type="NCBIfam" id="NF008168">
    <property type="entry name" value="PRK10917.2-2"/>
    <property type="match status" value="1"/>
</dbReference>
<evidence type="ECO:0000256" key="2">
    <source>
        <dbReference type="ARBA" id="ARBA00017846"/>
    </source>
</evidence>
<dbReference type="GO" id="GO:0005524">
    <property type="term" value="F:ATP binding"/>
    <property type="evidence" value="ECO:0007669"/>
    <property type="project" value="UniProtKB-KW"/>
</dbReference>
<feature type="domain" description="Helicase ATP-binding" evidence="16">
    <location>
        <begin position="274"/>
        <end position="439"/>
    </location>
</feature>
<dbReference type="Gene3D" id="3.40.50.300">
    <property type="entry name" value="P-loop containing nucleotide triphosphate hydrolases"/>
    <property type="match status" value="2"/>
</dbReference>
<dbReference type="FunFam" id="3.40.50.300:FF:000391">
    <property type="entry name" value="ATP-dependent DNA helicase RecG"/>
    <property type="match status" value="1"/>
</dbReference>
<dbReference type="GO" id="GO:0003677">
    <property type="term" value="F:DNA binding"/>
    <property type="evidence" value="ECO:0007669"/>
    <property type="project" value="UniProtKB-KW"/>
</dbReference>
<dbReference type="InterPro" id="IPR012340">
    <property type="entry name" value="NA-bd_OB-fold"/>
</dbReference>
<dbReference type="AlphaFoldDB" id="A0A8J3E827"/>
<evidence type="ECO:0000256" key="5">
    <source>
        <dbReference type="ARBA" id="ARBA00022801"/>
    </source>
</evidence>
<evidence type="ECO:0000313" key="19">
    <source>
        <dbReference type="Proteomes" id="UP000636949"/>
    </source>
</evidence>
<keyword evidence="7 15" id="KW-0067">ATP-binding</keyword>
<keyword evidence="3 15" id="KW-0547">Nucleotide-binding</keyword>
<dbReference type="GO" id="GO:0043138">
    <property type="term" value="F:3'-5' DNA helicase activity"/>
    <property type="evidence" value="ECO:0007669"/>
    <property type="project" value="UniProtKB-EC"/>
</dbReference>
<evidence type="ECO:0000256" key="1">
    <source>
        <dbReference type="ARBA" id="ARBA00007504"/>
    </source>
</evidence>
<dbReference type="Proteomes" id="UP000636949">
    <property type="component" value="Unassembled WGS sequence"/>
</dbReference>
<dbReference type="Gene3D" id="2.40.50.140">
    <property type="entry name" value="Nucleic acid-binding proteins"/>
    <property type="match status" value="1"/>
</dbReference>
<organism evidence="18 19">
    <name type="scientific">Cysteiniphilum litorale</name>
    <dbReference type="NCBI Taxonomy" id="2056700"/>
    <lineage>
        <taxon>Bacteria</taxon>
        <taxon>Pseudomonadati</taxon>
        <taxon>Pseudomonadota</taxon>
        <taxon>Gammaproteobacteria</taxon>
        <taxon>Thiotrichales</taxon>
        <taxon>Fastidiosibacteraceae</taxon>
        <taxon>Cysteiniphilum</taxon>
    </lineage>
</organism>
<comment type="caution">
    <text evidence="18">The sequence shown here is derived from an EMBL/GenBank/DDBJ whole genome shotgun (WGS) entry which is preliminary data.</text>
</comment>
<comment type="catalytic activity">
    <reaction evidence="12 15">
        <text>Couples ATP hydrolysis with the unwinding of duplex DNA by translocating in the 3'-5' direction.</text>
        <dbReference type="EC" id="5.6.2.4"/>
    </reaction>
</comment>
<dbReference type="GO" id="GO:0006281">
    <property type="term" value="P:DNA repair"/>
    <property type="evidence" value="ECO:0007669"/>
    <property type="project" value="UniProtKB-UniRule"/>
</dbReference>
<dbReference type="SUPFAM" id="SSF52540">
    <property type="entry name" value="P-loop containing nucleoside triphosphate hydrolases"/>
    <property type="match status" value="1"/>
</dbReference>
<dbReference type="InterPro" id="IPR001650">
    <property type="entry name" value="Helicase_C-like"/>
</dbReference>
<evidence type="ECO:0000256" key="7">
    <source>
        <dbReference type="ARBA" id="ARBA00022840"/>
    </source>
</evidence>
<dbReference type="OrthoDB" id="9804325at2"/>
<evidence type="ECO:0000256" key="14">
    <source>
        <dbReference type="ARBA" id="ARBA00048988"/>
    </source>
</evidence>
<evidence type="ECO:0000256" key="8">
    <source>
        <dbReference type="ARBA" id="ARBA00023125"/>
    </source>
</evidence>
<evidence type="ECO:0000256" key="11">
    <source>
        <dbReference type="ARBA" id="ARBA00023235"/>
    </source>
</evidence>
<comment type="similarity">
    <text evidence="1 15">Belongs to the helicase family. RecG subfamily.</text>
</comment>
<evidence type="ECO:0000256" key="12">
    <source>
        <dbReference type="ARBA" id="ARBA00034617"/>
    </source>
</evidence>
<evidence type="ECO:0000259" key="16">
    <source>
        <dbReference type="PROSITE" id="PS51192"/>
    </source>
</evidence>
<dbReference type="PROSITE" id="PS51192">
    <property type="entry name" value="HELICASE_ATP_BIND_1"/>
    <property type="match status" value="1"/>
</dbReference>
<dbReference type="GO" id="GO:0016787">
    <property type="term" value="F:hydrolase activity"/>
    <property type="evidence" value="ECO:0007669"/>
    <property type="project" value="UniProtKB-KW"/>
</dbReference>
<name>A0A8J3E827_9GAMM</name>
<dbReference type="PANTHER" id="PTHR47964:SF1">
    <property type="entry name" value="ATP-DEPENDENT DNA HELICASE HOMOLOG RECG, CHLOROPLASTIC"/>
    <property type="match status" value="1"/>
</dbReference>
<evidence type="ECO:0000256" key="9">
    <source>
        <dbReference type="ARBA" id="ARBA00023172"/>
    </source>
</evidence>